<dbReference type="Proteomes" id="UP000789405">
    <property type="component" value="Unassembled WGS sequence"/>
</dbReference>
<accession>A0A9N9IMP7</accession>
<gene>
    <name evidence="2" type="ORF">DERYTH_LOCUS16092</name>
</gene>
<dbReference type="AlphaFoldDB" id="A0A9N9IMP7"/>
<evidence type="ECO:0000256" key="1">
    <source>
        <dbReference type="SAM" id="MobiDB-lite"/>
    </source>
</evidence>
<organism evidence="2 3">
    <name type="scientific">Dentiscutata erythropus</name>
    <dbReference type="NCBI Taxonomy" id="1348616"/>
    <lineage>
        <taxon>Eukaryota</taxon>
        <taxon>Fungi</taxon>
        <taxon>Fungi incertae sedis</taxon>
        <taxon>Mucoromycota</taxon>
        <taxon>Glomeromycotina</taxon>
        <taxon>Glomeromycetes</taxon>
        <taxon>Diversisporales</taxon>
        <taxon>Gigasporaceae</taxon>
        <taxon>Dentiscutata</taxon>
    </lineage>
</organism>
<protein>
    <submittedName>
        <fullName evidence="2">10434_t:CDS:1</fullName>
    </submittedName>
</protein>
<proteinExistence type="predicted"/>
<name>A0A9N9IMP7_9GLOM</name>
<sequence>MSFQETLLKRVFKIEDLLVKQQEAIQNIQEAQHSQKEYHDKNLKHNTLKIGDK</sequence>
<feature type="compositionally biased region" description="Basic and acidic residues" evidence="1">
    <location>
        <begin position="33"/>
        <end position="43"/>
    </location>
</feature>
<dbReference type="EMBL" id="CAJVPY010013675">
    <property type="protein sequence ID" value="CAG8742061.1"/>
    <property type="molecule type" value="Genomic_DNA"/>
</dbReference>
<feature type="non-terminal residue" evidence="2">
    <location>
        <position position="53"/>
    </location>
</feature>
<comment type="caution">
    <text evidence="2">The sequence shown here is derived from an EMBL/GenBank/DDBJ whole genome shotgun (WGS) entry which is preliminary data.</text>
</comment>
<evidence type="ECO:0000313" key="3">
    <source>
        <dbReference type="Proteomes" id="UP000789405"/>
    </source>
</evidence>
<feature type="region of interest" description="Disordered" evidence="1">
    <location>
        <begin position="30"/>
        <end position="53"/>
    </location>
</feature>
<keyword evidence="3" id="KW-1185">Reference proteome</keyword>
<reference evidence="2" key="1">
    <citation type="submission" date="2021-06" db="EMBL/GenBank/DDBJ databases">
        <authorList>
            <person name="Kallberg Y."/>
            <person name="Tangrot J."/>
            <person name="Rosling A."/>
        </authorList>
    </citation>
    <scope>NUCLEOTIDE SEQUENCE</scope>
    <source>
        <strain evidence="2">MA453B</strain>
    </source>
</reference>
<evidence type="ECO:0000313" key="2">
    <source>
        <dbReference type="EMBL" id="CAG8742061.1"/>
    </source>
</evidence>